<organism evidence="3 4">
    <name type="scientific">Oxalicibacterium solurbis</name>
    <dbReference type="NCBI Taxonomy" id="69280"/>
    <lineage>
        <taxon>Bacteria</taxon>
        <taxon>Pseudomonadati</taxon>
        <taxon>Pseudomonadota</taxon>
        <taxon>Betaproteobacteria</taxon>
        <taxon>Burkholderiales</taxon>
        <taxon>Oxalobacteraceae</taxon>
        <taxon>Oxalicibacterium</taxon>
    </lineage>
</organism>
<reference evidence="3" key="2">
    <citation type="submission" date="2020-09" db="EMBL/GenBank/DDBJ databases">
        <authorList>
            <person name="Sun Q."/>
            <person name="Sedlacek I."/>
        </authorList>
    </citation>
    <scope>NUCLEOTIDE SEQUENCE</scope>
    <source>
        <strain evidence="3">CCM 7664</strain>
    </source>
</reference>
<reference evidence="3" key="1">
    <citation type="journal article" date="2014" name="Int. J. Syst. Evol. Microbiol.">
        <title>Complete genome sequence of Corynebacterium casei LMG S-19264T (=DSM 44701T), isolated from a smear-ripened cheese.</title>
        <authorList>
            <consortium name="US DOE Joint Genome Institute (JGI-PGF)"/>
            <person name="Walter F."/>
            <person name="Albersmeier A."/>
            <person name="Kalinowski J."/>
            <person name="Ruckert C."/>
        </authorList>
    </citation>
    <scope>NUCLEOTIDE SEQUENCE</scope>
    <source>
        <strain evidence="3">CCM 7664</strain>
    </source>
</reference>
<feature type="chain" id="PRO_5035269638" evidence="2">
    <location>
        <begin position="21"/>
        <end position="112"/>
    </location>
</feature>
<dbReference type="InterPro" id="IPR051675">
    <property type="entry name" value="Endo/Exo/Phosphatase_dom_1"/>
</dbReference>
<dbReference type="PANTHER" id="PTHR21180">
    <property type="entry name" value="ENDONUCLEASE/EXONUCLEASE/PHOSPHATASE FAMILY DOMAIN-CONTAINING PROTEIN 1"/>
    <property type="match status" value="1"/>
</dbReference>
<comment type="caution">
    <text evidence="3">The sequence shown here is derived from an EMBL/GenBank/DDBJ whole genome shotgun (WGS) entry which is preliminary data.</text>
</comment>
<protein>
    <submittedName>
        <fullName evidence="3">Competence protein ComE</fullName>
    </submittedName>
</protein>
<feature type="signal peptide" evidence="2">
    <location>
        <begin position="1"/>
        <end position="20"/>
    </location>
</feature>
<dbReference type="EMBL" id="BMDP01000002">
    <property type="protein sequence ID" value="GGI54181.1"/>
    <property type="molecule type" value="Genomic_DNA"/>
</dbReference>
<dbReference type="AlphaFoldDB" id="A0A8J3F637"/>
<evidence type="ECO:0000256" key="1">
    <source>
        <dbReference type="SAM" id="MobiDB-lite"/>
    </source>
</evidence>
<dbReference type="Gene3D" id="1.10.150.320">
    <property type="entry name" value="Photosystem II 12 kDa extrinsic protein"/>
    <property type="match status" value="1"/>
</dbReference>
<proteinExistence type="predicted"/>
<gene>
    <name evidence="3" type="primary">comE</name>
    <name evidence="3" type="ORF">GCM10011430_13550</name>
</gene>
<accession>A0A8J3F637</accession>
<dbReference type="SUPFAM" id="SSF47781">
    <property type="entry name" value="RuvA domain 2-like"/>
    <property type="match status" value="1"/>
</dbReference>
<dbReference type="RefSeq" id="WP_188420264.1">
    <property type="nucleotide sequence ID" value="NZ_BMDP01000002.1"/>
</dbReference>
<keyword evidence="4" id="KW-1185">Reference proteome</keyword>
<keyword evidence="2" id="KW-0732">Signal</keyword>
<name>A0A8J3F637_9BURK</name>
<dbReference type="GO" id="GO:0015627">
    <property type="term" value="C:type II protein secretion system complex"/>
    <property type="evidence" value="ECO:0007669"/>
    <property type="project" value="TreeGrafter"/>
</dbReference>
<sequence length="112" mass="11752">MLKKWLLAIASVLVIGTAFAGVDVNKADQAALDSVRGIGPTMSKAILEERKKGNFKDWNDLQTRVKGIGDKSSEKFSQAGLTVNGASKPGVKPAKQEPAVASAQVKAGSTKK</sequence>
<dbReference type="PANTHER" id="PTHR21180:SF32">
    <property type="entry name" value="ENDONUCLEASE_EXONUCLEASE_PHOSPHATASE FAMILY DOMAIN-CONTAINING PROTEIN 1"/>
    <property type="match status" value="1"/>
</dbReference>
<feature type="region of interest" description="Disordered" evidence="1">
    <location>
        <begin position="81"/>
        <end position="112"/>
    </location>
</feature>
<dbReference type="Pfam" id="PF12836">
    <property type="entry name" value="HHH_3"/>
    <property type="match status" value="1"/>
</dbReference>
<dbReference type="GO" id="GO:0015628">
    <property type="term" value="P:protein secretion by the type II secretion system"/>
    <property type="evidence" value="ECO:0007669"/>
    <property type="project" value="TreeGrafter"/>
</dbReference>
<dbReference type="Proteomes" id="UP000627205">
    <property type="component" value="Unassembled WGS sequence"/>
</dbReference>
<evidence type="ECO:0000313" key="4">
    <source>
        <dbReference type="Proteomes" id="UP000627205"/>
    </source>
</evidence>
<evidence type="ECO:0000313" key="3">
    <source>
        <dbReference type="EMBL" id="GGI54181.1"/>
    </source>
</evidence>
<dbReference type="InterPro" id="IPR010994">
    <property type="entry name" value="RuvA_2-like"/>
</dbReference>
<evidence type="ECO:0000256" key="2">
    <source>
        <dbReference type="SAM" id="SignalP"/>
    </source>
</evidence>